<proteinExistence type="predicted"/>
<evidence type="ECO:0000256" key="5">
    <source>
        <dbReference type="ARBA" id="ARBA00023136"/>
    </source>
</evidence>
<dbReference type="PROSITE" id="PS50850">
    <property type="entry name" value="MFS"/>
    <property type="match status" value="1"/>
</dbReference>
<reference evidence="8 9" key="1">
    <citation type="journal article" date="2015" name="Genome Announc.">
        <title>Expanding the biotechnology potential of lactobacilli through comparative genomics of 213 strains and associated genera.</title>
        <authorList>
            <person name="Sun Z."/>
            <person name="Harris H.M."/>
            <person name="McCann A."/>
            <person name="Guo C."/>
            <person name="Argimon S."/>
            <person name="Zhang W."/>
            <person name="Yang X."/>
            <person name="Jeffery I.B."/>
            <person name="Cooney J.C."/>
            <person name="Kagawa T.F."/>
            <person name="Liu W."/>
            <person name="Song Y."/>
            <person name="Salvetti E."/>
            <person name="Wrobel A."/>
            <person name="Rasinkangas P."/>
            <person name="Parkhill J."/>
            <person name="Rea M.C."/>
            <person name="O'Sullivan O."/>
            <person name="Ritari J."/>
            <person name="Douillard F.P."/>
            <person name="Paul Ross R."/>
            <person name="Yang R."/>
            <person name="Briner A.E."/>
            <person name="Felis G.E."/>
            <person name="de Vos W.M."/>
            <person name="Barrangou R."/>
            <person name="Klaenhammer T.R."/>
            <person name="Caufield P.W."/>
            <person name="Cui Y."/>
            <person name="Zhang H."/>
            <person name="O'Toole P.W."/>
        </authorList>
    </citation>
    <scope>NUCLEOTIDE SEQUENCE [LARGE SCALE GENOMIC DNA]</scope>
    <source>
        <strain evidence="8 9">ATCC 53295</strain>
    </source>
</reference>
<dbReference type="Proteomes" id="UP000051176">
    <property type="component" value="Unassembled WGS sequence"/>
</dbReference>
<dbReference type="GO" id="GO:0005886">
    <property type="term" value="C:plasma membrane"/>
    <property type="evidence" value="ECO:0007669"/>
    <property type="project" value="UniProtKB-SubCell"/>
</dbReference>
<evidence type="ECO:0000313" key="8">
    <source>
        <dbReference type="EMBL" id="KRK30812.1"/>
    </source>
</evidence>
<dbReference type="Gene3D" id="1.20.1250.20">
    <property type="entry name" value="MFS general substrate transporter like domains"/>
    <property type="match status" value="1"/>
</dbReference>
<dbReference type="PATRIC" id="fig|1267003.4.peg.266"/>
<evidence type="ECO:0000256" key="4">
    <source>
        <dbReference type="ARBA" id="ARBA00022989"/>
    </source>
</evidence>
<dbReference type="InterPro" id="IPR036259">
    <property type="entry name" value="MFS_trans_sf"/>
</dbReference>
<feature type="domain" description="Major facilitator superfamily (MFS) profile" evidence="7">
    <location>
        <begin position="1"/>
        <end position="51"/>
    </location>
</feature>
<keyword evidence="5 6" id="KW-0472">Membrane</keyword>
<sequence length="51" mass="5750">MLGALLGGWLAGIFNYNAVFFSTALLMLVNLALLWWFAPEIRQRSSQTSME</sequence>
<dbReference type="InterPro" id="IPR020846">
    <property type="entry name" value="MFS_dom"/>
</dbReference>
<keyword evidence="2" id="KW-0813">Transport</keyword>
<evidence type="ECO:0000313" key="9">
    <source>
        <dbReference type="Proteomes" id="UP000051176"/>
    </source>
</evidence>
<evidence type="ECO:0000256" key="1">
    <source>
        <dbReference type="ARBA" id="ARBA00004651"/>
    </source>
</evidence>
<comment type="subcellular location">
    <subcellularLocation>
        <location evidence="1">Cell membrane</location>
        <topology evidence="1">Multi-pass membrane protein</topology>
    </subcellularLocation>
</comment>
<dbReference type="GO" id="GO:0022857">
    <property type="term" value="F:transmembrane transporter activity"/>
    <property type="evidence" value="ECO:0007669"/>
    <property type="project" value="InterPro"/>
</dbReference>
<keyword evidence="9" id="KW-1185">Reference proteome</keyword>
<evidence type="ECO:0000256" key="6">
    <source>
        <dbReference type="SAM" id="Phobius"/>
    </source>
</evidence>
<evidence type="ECO:0000259" key="7">
    <source>
        <dbReference type="PROSITE" id="PS50850"/>
    </source>
</evidence>
<gene>
    <name evidence="8" type="ORF">FD07_GL000249</name>
</gene>
<dbReference type="EMBL" id="AZCZ01000119">
    <property type="protein sequence ID" value="KRK30812.1"/>
    <property type="molecule type" value="Genomic_DNA"/>
</dbReference>
<keyword evidence="3 6" id="KW-0812">Transmembrane</keyword>
<evidence type="ECO:0000256" key="2">
    <source>
        <dbReference type="ARBA" id="ARBA00022448"/>
    </source>
</evidence>
<organism evidence="8 9">
    <name type="scientific">Levilactobacillus parabrevis ATCC 53295</name>
    <dbReference type="NCBI Taxonomy" id="1267003"/>
    <lineage>
        <taxon>Bacteria</taxon>
        <taxon>Bacillati</taxon>
        <taxon>Bacillota</taxon>
        <taxon>Bacilli</taxon>
        <taxon>Lactobacillales</taxon>
        <taxon>Lactobacillaceae</taxon>
        <taxon>Levilactobacillus</taxon>
    </lineage>
</organism>
<protein>
    <recommendedName>
        <fullName evidence="7">Major facilitator superfamily (MFS) profile domain-containing protein</fullName>
    </recommendedName>
</protein>
<evidence type="ECO:0000256" key="3">
    <source>
        <dbReference type="ARBA" id="ARBA00022692"/>
    </source>
</evidence>
<accession>A0A0R1G993</accession>
<name>A0A0R1G993_9LACO</name>
<comment type="caution">
    <text evidence="8">The sequence shown here is derived from an EMBL/GenBank/DDBJ whole genome shotgun (WGS) entry which is preliminary data.</text>
</comment>
<dbReference type="AlphaFoldDB" id="A0A0R1G993"/>
<keyword evidence="4 6" id="KW-1133">Transmembrane helix</keyword>
<feature type="transmembrane region" description="Helical" evidence="6">
    <location>
        <begin position="20"/>
        <end position="38"/>
    </location>
</feature>
<dbReference type="SUPFAM" id="SSF103473">
    <property type="entry name" value="MFS general substrate transporter"/>
    <property type="match status" value="1"/>
</dbReference>
<dbReference type="eggNOG" id="COG2814">
    <property type="taxonomic scope" value="Bacteria"/>
</dbReference>